<evidence type="ECO:0000256" key="1">
    <source>
        <dbReference type="SAM" id="MobiDB-lite"/>
    </source>
</evidence>
<accession>A0A3N4HPM6</accession>
<sequence>MHLLLFVFLFPFFFGVLLTEAASTCFLPGTPLHNQNVASPEPRYSTNSFFWSTNSRTATALVASANFPKGITDSLMKSVNREDWFVFVAEAKDEASNLEDMGSSGSTVENANNHIRYRLKVPAVVLIARLSFPISPTHPRFYNLASVKLSFSSEVDSNCQDEALLRVVNLGEPFRPVNQYRVKIVEEDGSHLVSKVERDRWLESFHLTLIGTWTGPRYRLNRAVRRFERDETKRCYNTMTNNAITFASYVASRLVPNCGTVSKVHNIWLSSDNYHASNTQQPANEQSCTPDEQASNVFLPENCRQNSPDFERQGTGTPVEHSPTTPEEAQTELYSPTGFATKTELQDDLKYRLFDAILATSPDTPKPTECKGLLDAYKPFAEEFDIKLPLLSRRFYCGRILVPNYSRDSQTTAIGETSVAYSFLPAKSCIRGETCKGALLRGYGGPGFASITKFWREAEKLSSEYGDAEMMVLRASNNPATRVSVRKAVFNTFLGYAREYAQRCQDNIEEERLQNIGTVSAADDAGLITDTITTFLTGTPTSNAPLTVWAISWDARLPQVLAVRQPDRDLKGVIVSAVEVNLGDDWSKGYSNSLDDFDTGLNYFSALCYSMPSCKLHDLDTEVGIKIRSKSDVRSVLEWVLSDDRAKTSCSLSALWQLVEPLLRNPTATIFDEFAFRIHDCFLTQMTAKLNWHHDYMQIDEQWANARLWRRFGTGQSTGGASGSEFENLEANIDYKINLIRCVDADNFGATTDIDSVMKAYNVAQKVSKIGSHVTQFPYWILCAYFTEAMKSAVKVPTSLLQDASTEHDAPFLFLSDEHDSVTPRKNMIAAQSRFPKSKFVYQKGSFGHALPNPNAYCRHPQGTHPSNAPQDTSGSQTAPTSAQPLQNTSEVQYLGQRRTPAAAAAMYGVTGVIPTGSAMQEVNSALRNAETRAQQERAREVNANLPRVSTGSPLHLNMLQGSLSQQALGLGSLAPDTMEVAVVLFTRIPGNTASRKPFVLRQLFVLTDNIPNWHIFLQNMALSHPAWTERNMEDGLQYDNNPVRGIYVGEVVGRECEPAVRWIQRDFAGTVRQLLYFAFPRGPSETPTGLTTMRKNVGRKPSGALRSLALMIPVIYQAPKELEVAPPMRMKKEKNKSEAPEDIVGDSFYRTLDSDSTSPPEGMGVTLFAHMLVVIQYGCGNAEGILRVCEL</sequence>
<gene>
    <name evidence="3" type="ORF">BJ508DRAFT_333736</name>
</gene>
<evidence type="ECO:0000256" key="2">
    <source>
        <dbReference type="SAM" id="SignalP"/>
    </source>
</evidence>
<name>A0A3N4HPM6_ASCIM</name>
<feature type="region of interest" description="Disordered" evidence="1">
    <location>
        <begin position="301"/>
        <end position="332"/>
    </location>
</feature>
<dbReference type="AlphaFoldDB" id="A0A3N4HPM6"/>
<feature type="chain" id="PRO_5018055110" description="Peptidase S33 tripeptidyl aminopeptidase-like C-terminal domain-containing protein" evidence="2">
    <location>
        <begin position="22"/>
        <end position="1192"/>
    </location>
</feature>
<dbReference type="EMBL" id="ML119811">
    <property type="protein sequence ID" value="RPA73770.1"/>
    <property type="molecule type" value="Genomic_DNA"/>
</dbReference>
<reference evidence="3 4" key="1">
    <citation type="journal article" date="2018" name="Nat. Ecol. Evol.">
        <title>Pezizomycetes genomes reveal the molecular basis of ectomycorrhizal truffle lifestyle.</title>
        <authorList>
            <person name="Murat C."/>
            <person name="Payen T."/>
            <person name="Noel B."/>
            <person name="Kuo A."/>
            <person name="Morin E."/>
            <person name="Chen J."/>
            <person name="Kohler A."/>
            <person name="Krizsan K."/>
            <person name="Balestrini R."/>
            <person name="Da Silva C."/>
            <person name="Montanini B."/>
            <person name="Hainaut M."/>
            <person name="Levati E."/>
            <person name="Barry K.W."/>
            <person name="Belfiori B."/>
            <person name="Cichocki N."/>
            <person name="Clum A."/>
            <person name="Dockter R.B."/>
            <person name="Fauchery L."/>
            <person name="Guy J."/>
            <person name="Iotti M."/>
            <person name="Le Tacon F."/>
            <person name="Lindquist E.A."/>
            <person name="Lipzen A."/>
            <person name="Malagnac F."/>
            <person name="Mello A."/>
            <person name="Molinier V."/>
            <person name="Miyauchi S."/>
            <person name="Poulain J."/>
            <person name="Riccioni C."/>
            <person name="Rubini A."/>
            <person name="Sitrit Y."/>
            <person name="Splivallo R."/>
            <person name="Traeger S."/>
            <person name="Wang M."/>
            <person name="Zifcakova L."/>
            <person name="Wipf D."/>
            <person name="Zambonelli A."/>
            <person name="Paolocci F."/>
            <person name="Nowrousian M."/>
            <person name="Ottonello S."/>
            <person name="Baldrian P."/>
            <person name="Spatafora J.W."/>
            <person name="Henrissat B."/>
            <person name="Nagy L.G."/>
            <person name="Aury J.M."/>
            <person name="Wincker P."/>
            <person name="Grigoriev I.V."/>
            <person name="Bonfante P."/>
            <person name="Martin F.M."/>
        </authorList>
    </citation>
    <scope>NUCLEOTIDE SEQUENCE [LARGE SCALE GENOMIC DNA]</scope>
    <source>
        <strain evidence="3 4">RN42</strain>
    </source>
</reference>
<organism evidence="3 4">
    <name type="scientific">Ascobolus immersus RN42</name>
    <dbReference type="NCBI Taxonomy" id="1160509"/>
    <lineage>
        <taxon>Eukaryota</taxon>
        <taxon>Fungi</taxon>
        <taxon>Dikarya</taxon>
        <taxon>Ascomycota</taxon>
        <taxon>Pezizomycotina</taxon>
        <taxon>Pezizomycetes</taxon>
        <taxon>Pezizales</taxon>
        <taxon>Ascobolaceae</taxon>
        <taxon>Ascobolus</taxon>
    </lineage>
</organism>
<dbReference type="Proteomes" id="UP000275078">
    <property type="component" value="Unassembled WGS sequence"/>
</dbReference>
<evidence type="ECO:0008006" key="5">
    <source>
        <dbReference type="Google" id="ProtNLM"/>
    </source>
</evidence>
<protein>
    <recommendedName>
        <fullName evidence="5">Peptidase S33 tripeptidyl aminopeptidase-like C-terminal domain-containing protein</fullName>
    </recommendedName>
</protein>
<feature type="region of interest" description="Disordered" evidence="1">
    <location>
        <begin position="852"/>
        <end position="887"/>
    </location>
</feature>
<evidence type="ECO:0000313" key="3">
    <source>
        <dbReference type="EMBL" id="RPA73770.1"/>
    </source>
</evidence>
<dbReference type="SUPFAM" id="SSF53474">
    <property type="entry name" value="alpha/beta-Hydrolases"/>
    <property type="match status" value="1"/>
</dbReference>
<proteinExistence type="predicted"/>
<feature type="compositionally biased region" description="Polar residues" evidence="1">
    <location>
        <begin position="864"/>
        <end position="887"/>
    </location>
</feature>
<feature type="signal peptide" evidence="2">
    <location>
        <begin position="1"/>
        <end position="21"/>
    </location>
</feature>
<evidence type="ECO:0000313" key="4">
    <source>
        <dbReference type="Proteomes" id="UP000275078"/>
    </source>
</evidence>
<feature type="compositionally biased region" description="Polar residues" evidence="1">
    <location>
        <begin position="322"/>
        <end position="332"/>
    </location>
</feature>
<dbReference type="InterPro" id="IPR029058">
    <property type="entry name" value="AB_hydrolase_fold"/>
</dbReference>
<keyword evidence="4" id="KW-1185">Reference proteome</keyword>
<keyword evidence="2" id="KW-0732">Signal</keyword>